<sequence>MNIYLAGDSIVQNYTEEEFIAGWGQYLKYYVTPDTKVFNCAKGGRSSRLFLNEGRFDKIDESIQAGDYLLIEFCHNDDSSKGYSTMFNRMTELGIPDEDGRYPVIPGERVPKDYIPKEYIDALMKDDSIADKGAVLASVKAFNNTYPNDTYYPYSPNGEKGSFKWFIKQYIDMAREHNAVPVLVTAPARTAFNKDGTIKDGPGLHGGDNFCYIRAMKQIGEETHTPVIDLFSYTVKLFESIGEADIHKYTSIKKGINKGKWPEDFVNELAKKDTVSENTHFNKYGAWLITKGLVNLIKECDNEQVTALKNVIVNSDYKVASPLI</sequence>
<dbReference type="EMBL" id="JBBMER010000012">
    <property type="protein sequence ID" value="MEQ2380672.1"/>
    <property type="molecule type" value="Genomic_DNA"/>
</dbReference>
<keyword evidence="4" id="KW-1185">Reference proteome</keyword>
<evidence type="ECO:0000313" key="3">
    <source>
        <dbReference type="EMBL" id="MEQ2380672.1"/>
    </source>
</evidence>
<gene>
    <name evidence="3" type="ORF">WMO14_12485</name>
</gene>
<proteinExistence type="inferred from homology"/>
<dbReference type="PANTHER" id="PTHR43695">
    <property type="entry name" value="PUTATIVE (AFU_ORTHOLOGUE AFUA_2G17250)-RELATED"/>
    <property type="match status" value="1"/>
</dbReference>
<dbReference type="InterPro" id="IPR037459">
    <property type="entry name" value="RhgT-like"/>
</dbReference>
<dbReference type="InterPro" id="IPR036514">
    <property type="entry name" value="SGNH_hydro_sf"/>
</dbReference>
<name>A0ABV1BY51_9FIRM</name>
<evidence type="ECO:0000256" key="1">
    <source>
        <dbReference type="ARBA" id="ARBA00008668"/>
    </source>
</evidence>
<dbReference type="PANTHER" id="PTHR43695:SF1">
    <property type="entry name" value="RHAMNOGALACTURONAN ACETYLESTERASE"/>
    <property type="match status" value="1"/>
</dbReference>
<keyword evidence="2" id="KW-0378">Hydrolase</keyword>
<comment type="caution">
    <text evidence="3">The sequence shown here is derived from an EMBL/GenBank/DDBJ whole genome shotgun (WGS) entry which is preliminary data.</text>
</comment>
<evidence type="ECO:0008006" key="5">
    <source>
        <dbReference type="Google" id="ProtNLM"/>
    </source>
</evidence>
<organism evidence="3 4">
    <name type="scientific">[Lactobacillus] rogosae</name>
    <dbReference type="NCBI Taxonomy" id="706562"/>
    <lineage>
        <taxon>Bacteria</taxon>
        <taxon>Bacillati</taxon>
        <taxon>Bacillota</taxon>
        <taxon>Clostridia</taxon>
        <taxon>Lachnospirales</taxon>
        <taxon>Lachnospiraceae</taxon>
        <taxon>Lachnospira</taxon>
    </lineage>
</organism>
<comment type="similarity">
    <text evidence="1">Belongs to the 'GDSL' lipolytic enzyme family.</text>
</comment>
<dbReference type="Gene3D" id="3.40.50.1110">
    <property type="entry name" value="SGNH hydrolase"/>
    <property type="match status" value="1"/>
</dbReference>
<dbReference type="SUPFAM" id="SSF52266">
    <property type="entry name" value="SGNH hydrolase"/>
    <property type="match status" value="1"/>
</dbReference>
<dbReference type="Proteomes" id="UP001442364">
    <property type="component" value="Unassembled WGS sequence"/>
</dbReference>
<evidence type="ECO:0000256" key="2">
    <source>
        <dbReference type="ARBA" id="ARBA00022801"/>
    </source>
</evidence>
<accession>A0ABV1BY51</accession>
<protein>
    <recommendedName>
        <fullName evidence="5">Rhamnogalacturonan acetylesterase</fullName>
    </recommendedName>
</protein>
<evidence type="ECO:0000313" key="4">
    <source>
        <dbReference type="Proteomes" id="UP001442364"/>
    </source>
</evidence>
<reference evidence="3 4" key="1">
    <citation type="submission" date="2024-03" db="EMBL/GenBank/DDBJ databases">
        <title>Human intestinal bacterial collection.</title>
        <authorList>
            <person name="Pauvert C."/>
            <person name="Hitch T.C.A."/>
            <person name="Clavel T."/>
        </authorList>
    </citation>
    <scope>NUCLEOTIDE SEQUENCE [LARGE SCALE GENOMIC DNA]</scope>
    <source>
        <strain evidence="3 4">CLA-AA-H255</strain>
    </source>
</reference>
<dbReference type="RefSeq" id="WP_349153921.1">
    <property type="nucleotide sequence ID" value="NZ_JBBMER010000012.1"/>
</dbReference>